<evidence type="ECO:0000259" key="1">
    <source>
        <dbReference type="Pfam" id="PF08398"/>
    </source>
</evidence>
<dbReference type="Gene3D" id="1.20.90.10">
    <property type="entry name" value="Phospholipase A2 domain"/>
    <property type="match status" value="1"/>
</dbReference>
<dbReference type="GO" id="GO:0005198">
    <property type="term" value="F:structural molecule activity"/>
    <property type="evidence" value="ECO:0007669"/>
    <property type="project" value="InterPro"/>
</dbReference>
<dbReference type="OrthoDB" id="5125543at2"/>
<dbReference type="GO" id="GO:0050482">
    <property type="term" value="P:arachidonate secretion"/>
    <property type="evidence" value="ECO:0007669"/>
    <property type="project" value="InterPro"/>
</dbReference>
<sequence length="94" mass="11051">MRRKKRYKWLKFCVLPGYRWCGPGCSGPGDPINKTDAACKAHDECYRDTGNRCACDKEFIKKLSSLQSPRSKEGRHAWLILQYFRLQRIFTCLF</sequence>
<accession>A0A4Y8LE03</accession>
<evidence type="ECO:0000313" key="3">
    <source>
        <dbReference type="Proteomes" id="UP000297776"/>
    </source>
</evidence>
<proteinExistence type="predicted"/>
<protein>
    <submittedName>
        <fullName evidence="2">Phospholipase</fullName>
    </submittedName>
</protein>
<feature type="domain" description="Phospholipase A2-like" evidence="1">
    <location>
        <begin position="13"/>
        <end position="66"/>
    </location>
</feature>
<dbReference type="InterPro" id="IPR036444">
    <property type="entry name" value="PLipase_A2_dom_sf"/>
</dbReference>
<name>A0A4Y8LE03_9BACL</name>
<dbReference type="GO" id="GO:0006644">
    <property type="term" value="P:phospholipid metabolic process"/>
    <property type="evidence" value="ECO:0007669"/>
    <property type="project" value="InterPro"/>
</dbReference>
<dbReference type="AlphaFoldDB" id="A0A4Y8LE03"/>
<dbReference type="RefSeq" id="WP_134381864.1">
    <property type="nucleotide sequence ID" value="NZ_SORX01000006.1"/>
</dbReference>
<keyword evidence="3" id="KW-1185">Reference proteome</keyword>
<dbReference type="GO" id="GO:0004623">
    <property type="term" value="F:phospholipase A2 activity"/>
    <property type="evidence" value="ECO:0007669"/>
    <property type="project" value="InterPro"/>
</dbReference>
<organism evidence="2 3">
    <name type="scientific">Jeotgalibacillus salarius</name>
    <dbReference type="NCBI Taxonomy" id="546023"/>
    <lineage>
        <taxon>Bacteria</taxon>
        <taxon>Bacillati</taxon>
        <taxon>Bacillota</taxon>
        <taxon>Bacilli</taxon>
        <taxon>Bacillales</taxon>
        <taxon>Caryophanaceae</taxon>
        <taxon>Jeotgalibacillus</taxon>
    </lineage>
</organism>
<reference evidence="2 3" key="1">
    <citation type="submission" date="2019-03" db="EMBL/GenBank/DDBJ databases">
        <authorList>
            <person name="Yang Y."/>
        </authorList>
    </citation>
    <scope>NUCLEOTIDE SEQUENCE [LARGE SCALE GENOMIC DNA]</scope>
    <source>
        <strain evidence="2 3">ASL-1</strain>
    </source>
</reference>
<dbReference type="Proteomes" id="UP000297776">
    <property type="component" value="Unassembled WGS sequence"/>
</dbReference>
<dbReference type="Pfam" id="PF08398">
    <property type="entry name" value="Phospholip_A2_4"/>
    <property type="match status" value="1"/>
</dbReference>
<dbReference type="EMBL" id="SORX01000006">
    <property type="protein sequence ID" value="TFE00546.1"/>
    <property type="molecule type" value="Genomic_DNA"/>
</dbReference>
<comment type="caution">
    <text evidence="2">The sequence shown here is derived from an EMBL/GenBank/DDBJ whole genome shotgun (WGS) entry which is preliminary data.</text>
</comment>
<evidence type="ECO:0000313" key="2">
    <source>
        <dbReference type="EMBL" id="TFE00546.1"/>
    </source>
</evidence>
<dbReference type="SUPFAM" id="SSF48619">
    <property type="entry name" value="Phospholipase A2, PLA2"/>
    <property type="match status" value="1"/>
</dbReference>
<gene>
    <name evidence="2" type="ORF">E2626_11250</name>
</gene>
<dbReference type="InterPro" id="IPR013607">
    <property type="entry name" value="Phospholipase_A2-like"/>
</dbReference>